<evidence type="ECO:0000256" key="10">
    <source>
        <dbReference type="ARBA" id="ARBA00022842"/>
    </source>
</evidence>
<dbReference type="AlphaFoldDB" id="A0C3X2"/>
<protein>
    <recommendedName>
        <fullName evidence="3">non-specific serine/threonine protein kinase</fullName>
        <ecNumber evidence="3">2.7.11.1</ecNumber>
    </recommendedName>
</protein>
<proteinExistence type="inferred from homology"/>
<dbReference type="SUPFAM" id="SSF56112">
    <property type="entry name" value="Protein kinase-like (PK-like)"/>
    <property type="match status" value="1"/>
</dbReference>
<dbReference type="FunFam" id="1.10.510.10:FF:000172">
    <property type="entry name" value="serine/threonine-protein kinase Nek1 isoform X1"/>
    <property type="match status" value="1"/>
</dbReference>
<feature type="compositionally biased region" description="Basic and acidic residues" evidence="13">
    <location>
        <begin position="565"/>
        <end position="586"/>
    </location>
</feature>
<name>A0C3X2_PARTE</name>
<dbReference type="OMA" id="VMKRINM"/>
<dbReference type="EC" id="2.7.11.1" evidence="3"/>
<gene>
    <name evidence="15" type="ORF">GSPATT00034968001</name>
</gene>
<comment type="cofactor">
    <cofactor evidence="1">
        <name>Mg(2+)</name>
        <dbReference type="ChEBI" id="CHEBI:18420"/>
    </cofactor>
</comment>
<dbReference type="GO" id="GO:0004674">
    <property type="term" value="F:protein serine/threonine kinase activity"/>
    <property type="evidence" value="ECO:0007669"/>
    <property type="project" value="UniProtKB-KW"/>
</dbReference>
<feature type="compositionally biased region" description="Polar residues" evidence="13">
    <location>
        <begin position="636"/>
        <end position="656"/>
    </location>
</feature>
<feature type="compositionally biased region" description="Basic and acidic residues" evidence="13">
    <location>
        <begin position="595"/>
        <end position="613"/>
    </location>
</feature>
<dbReference type="Pfam" id="PF00069">
    <property type="entry name" value="Pkinase"/>
    <property type="match status" value="1"/>
</dbReference>
<feature type="domain" description="Protein kinase" evidence="14">
    <location>
        <begin position="10"/>
        <end position="265"/>
    </location>
</feature>
<dbReference type="Proteomes" id="UP000000600">
    <property type="component" value="Unassembled WGS sequence"/>
</dbReference>
<evidence type="ECO:0000256" key="1">
    <source>
        <dbReference type="ARBA" id="ARBA00001946"/>
    </source>
</evidence>
<feature type="compositionally biased region" description="Low complexity" evidence="13">
    <location>
        <begin position="342"/>
        <end position="357"/>
    </location>
</feature>
<dbReference type="PANTHER" id="PTHR44899">
    <property type="entry name" value="CAMK FAMILY PROTEIN KINASE"/>
    <property type="match status" value="1"/>
</dbReference>
<dbReference type="PROSITE" id="PS00108">
    <property type="entry name" value="PROTEIN_KINASE_ST"/>
    <property type="match status" value="1"/>
</dbReference>
<evidence type="ECO:0000256" key="12">
    <source>
        <dbReference type="ARBA" id="ARBA00048679"/>
    </source>
</evidence>
<feature type="compositionally biased region" description="Basic and acidic residues" evidence="13">
    <location>
        <begin position="454"/>
        <end position="463"/>
    </location>
</feature>
<dbReference type="PROSITE" id="PS50011">
    <property type="entry name" value="PROTEIN_KINASE_DOM"/>
    <property type="match status" value="1"/>
</dbReference>
<keyword evidence="7" id="KW-0547">Nucleotide-binding</keyword>
<dbReference type="GO" id="GO:0005524">
    <property type="term" value="F:ATP binding"/>
    <property type="evidence" value="ECO:0007669"/>
    <property type="project" value="UniProtKB-KW"/>
</dbReference>
<evidence type="ECO:0000256" key="11">
    <source>
        <dbReference type="ARBA" id="ARBA00047899"/>
    </source>
</evidence>
<feature type="compositionally biased region" description="Polar residues" evidence="13">
    <location>
        <begin position="478"/>
        <end position="488"/>
    </location>
</feature>
<feature type="region of interest" description="Disordered" evidence="13">
    <location>
        <begin position="342"/>
        <end position="662"/>
    </location>
</feature>
<dbReference type="InterPro" id="IPR008271">
    <property type="entry name" value="Ser/Thr_kinase_AS"/>
</dbReference>
<comment type="catalytic activity">
    <reaction evidence="11">
        <text>L-threonyl-[protein] + ATP = O-phospho-L-threonyl-[protein] + ADP + H(+)</text>
        <dbReference type="Rhea" id="RHEA:46608"/>
        <dbReference type="Rhea" id="RHEA-COMP:11060"/>
        <dbReference type="Rhea" id="RHEA-COMP:11605"/>
        <dbReference type="ChEBI" id="CHEBI:15378"/>
        <dbReference type="ChEBI" id="CHEBI:30013"/>
        <dbReference type="ChEBI" id="CHEBI:30616"/>
        <dbReference type="ChEBI" id="CHEBI:61977"/>
        <dbReference type="ChEBI" id="CHEBI:456216"/>
        <dbReference type="EC" id="2.7.11.1"/>
    </reaction>
</comment>
<dbReference type="InterPro" id="IPR000719">
    <property type="entry name" value="Prot_kinase_dom"/>
</dbReference>
<dbReference type="CDD" id="cd08215">
    <property type="entry name" value="STKc_Nek"/>
    <property type="match status" value="1"/>
</dbReference>
<dbReference type="GO" id="GO:0046872">
    <property type="term" value="F:metal ion binding"/>
    <property type="evidence" value="ECO:0007669"/>
    <property type="project" value="UniProtKB-KW"/>
</dbReference>
<dbReference type="InParanoid" id="A0C3X2"/>
<feature type="compositionally biased region" description="Low complexity" evidence="13">
    <location>
        <begin position="365"/>
        <end position="381"/>
    </location>
</feature>
<keyword evidence="9" id="KW-0067">ATP-binding</keyword>
<evidence type="ECO:0000256" key="4">
    <source>
        <dbReference type="ARBA" id="ARBA00022527"/>
    </source>
</evidence>
<evidence type="ECO:0000256" key="7">
    <source>
        <dbReference type="ARBA" id="ARBA00022741"/>
    </source>
</evidence>
<dbReference type="PANTHER" id="PTHR44899:SF3">
    <property type="entry name" value="SERINE_THREONINE-PROTEIN KINASE NEK1"/>
    <property type="match status" value="1"/>
</dbReference>
<feature type="compositionally biased region" description="Low complexity" evidence="13">
    <location>
        <begin position="489"/>
        <end position="499"/>
    </location>
</feature>
<feature type="compositionally biased region" description="Basic and acidic residues" evidence="13">
    <location>
        <begin position="545"/>
        <end position="558"/>
    </location>
</feature>
<dbReference type="HOGENOM" id="CLU_017909_0_0_1"/>
<dbReference type="FunFam" id="3.30.200.20:FF:000097">
    <property type="entry name" value="Probable serine/threonine-protein kinase nek1"/>
    <property type="match status" value="1"/>
</dbReference>
<feature type="compositionally biased region" description="Low complexity" evidence="13">
    <location>
        <begin position="516"/>
        <end position="527"/>
    </location>
</feature>
<evidence type="ECO:0000256" key="5">
    <source>
        <dbReference type="ARBA" id="ARBA00022679"/>
    </source>
</evidence>
<evidence type="ECO:0000256" key="8">
    <source>
        <dbReference type="ARBA" id="ARBA00022777"/>
    </source>
</evidence>
<organism evidence="15 16">
    <name type="scientific">Paramecium tetraurelia</name>
    <dbReference type="NCBI Taxonomy" id="5888"/>
    <lineage>
        <taxon>Eukaryota</taxon>
        <taxon>Sar</taxon>
        <taxon>Alveolata</taxon>
        <taxon>Ciliophora</taxon>
        <taxon>Intramacronucleata</taxon>
        <taxon>Oligohymenophorea</taxon>
        <taxon>Peniculida</taxon>
        <taxon>Parameciidae</taxon>
        <taxon>Paramecium</taxon>
    </lineage>
</organism>
<dbReference type="EMBL" id="CT868039">
    <property type="protein sequence ID" value="CAK65489.1"/>
    <property type="molecule type" value="Genomic_DNA"/>
</dbReference>
<dbReference type="OrthoDB" id="248923at2759"/>
<dbReference type="InterPro" id="IPR051131">
    <property type="entry name" value="NEK_Ser/Thr_kinase_NIMA"/>
</dbReference>
<keyword evidence="8" id="KW-0418">Kinase</keyword>
<dbReference type="KEGG" id="ptm:GSPATT00034968001"/>
<dbReference type="eggNOG" id="KOG0589">
    <property type="taxonomic scope" value="Eukaryota"/>
</dbReference>
<feature type="compositionally biased region" description="Polar residues" evidence="13">
    <location>
        <begin position="416"/>
        <end position="426"/>
    </location>
</feature>
<evidence type="ECO:0000259" key="14">
    <source>
        <dbReference type="PROSITE" id="PS50011"/>
    </source>
</evidence>
<dbReference type="STRING" id="5888.A0C3X2"/>
<keyword evidence="10" id="KW-0460">Magnesium</keyword>
<evidence type="ECO:0000256" key="6">
    <source>
        <dbReference type="ARBA" id="ARBA00022723"/>
    </source>
</evidence>
<evidence type="ECO:0000256" key="2">
    <source>
        <dbReference type="ARBA" id="ARBA00010886"/>
    </source>
</evidence>
<feature type="compositionally biased region" description="Basic and acidic residues" evidence="13">
    <location>
        <begin position="427"/>
        <end position="447"/>
    </location>
</feature>
<keyword evidence="16" id="KW-1185">Reference proteome</keyword>
<evidence type="ECO:0000313" key="16">
    <source>
        <dbReference type="Proteomes" id="UP000000600"/>
    </source>
</evidence>
<sequence>MRKQAEYELYKRLKLLGEGSFGKAYLVECLQDKSLWVTKYMDLAAMTPQEKDETLRESKILEFLSHPNIVKFREVYKTKKARLCIVMEYADGGDLAQKIKEAKGKYFPETQILDWFTQLCLAIKHVHDRKIIHRDLKGQNIFLTKEGQIKLGDFGIAKILKKTVEKAKTMVGTPYYISPEIIEGKPYTFMTDIWSIGVILYELCALQPPFNAESLHFLALNIVKGQYKPIPSHYSKELKQLVQSLLQVDYRRRPTIQEILKMPVITNRIKSFLSETIQKQEFSHTVFHNKVFEVKGSLNQVNLILNEQPCPPQYLEQNAKNLQEFPNIAKKPSIQEFDAVRPPQLSKQQQQPSSRQSDPQKDTPKIIQQEQQKPQELPKQIDVPRKIDPITKNSPLVQKKDVQKGTPPQKEIKKQSPLQKYNSRPSSDQEKQQRSEPCKFDAQEQKKHSNSNEQPKHQQKIEQPRPPTAPKEKPKPQVVQQRPLSSKPQVQEQKVVQKVNVEKKRPTSVDKVSPAQQQQQKQSQSEQQRQEERIRLLKQKQQQEQQEKEKKEKKEKEQQIQQEQLLEKQRQYEKQQQLEKQQKEKQQQQQLEKQQQLERQKEQDRIRQEEKQKIAQNQQVSKVDVNKQDQQKQNLERQPSQKQSQMDSKQNESKAQLKSKADQLQKIEQNGQDFALMLKELESLINNVNSAIDKFPNMGGKENYFDFNSILTMQMEDREDDEDEPTNQFEKKTKGGLKLISKEEEECLEMLNKQESRPSSLKIKLESVLGVEKMNKAKNILKQTLEKLDLETMEQEYGPNYEKLLPFLTFEERKKYAPLLFTYIICG</sequence>
<dbReference type="Gene3D" id="1.10.510.10">
    <property type="entry name" value="Transferase(Phosphotransferase) domain 1"/>
    <property type="match status" value="1"/>
</dbReference>
<accession>A0C3X2</accession>
<comment type="catalytic activity">
    <reaction evidence="12">
        <text>L-seryl-[protein] + ATP = O-phospho-L-seryl-[protein] + ADP + H(+)</text>
        <dbReference type="Rhea" id="RHEA:17989"/>
        <dbReference type="Rhea" id="RHEA-COMP:9863"/>
        <dbReference type="Rhea" id="RHEA-COMP:11604"/>
        <dbReference type="ChEBI" id="CHEBI:15378"/>
        <dbReference type="ChEBI" id="CHEBI:29999"/>
        <dbReference type="ChEBI" id="CHEBI:30616"/>
        <dbReference type="ChEBI" id="CHEBI:83421"/>
        <dbReference type="ChEBI" id="CHEBI:456216"/>
        <dbReference type="EC" id="2.7.11.1"/>
    </reaction>
</comment>
<evidence type="ECO:0000313" key="15">
    <source>
        <dbReference type="EMBL" id="CAK65489.1"/>
    </source>
</evidence>
<dbReference type="GeneID" id="5018671"/>
<evidence type="ECO:0000256" key="13">
    <source>
        <dbReference type="SAM" id="MobiDB-lite"/>
    </source>
</evidence>
<dbReference type="Gene3D" id="3.30.200.20">
    <property type="entry name" value="Phosphorylase Kinase, domain 1"/>
    <property type="match status" value="1"/>
</dbReference>
<evidence type="ECO:0000256" key="9">
    <source>
        <dbReference type="ARBA" id="ARBA00022840"/>
    </source>
</evidence>
<dbReference type="SMART" id="SM00220">
    <property type="entry name" value="S_TKc"/>
    <property type="match status" value="1"/>
</dbReference>
<comment type="similarity">
    <text evidence="2">Belongs to the protein kinase superfamily. NEK Ser/Thr protein kinase family. NIMA subfamily.</text>
</comment>
<evidence type="ECO:0000256" key="3">
    <source>
        <dbReference type="ARBA" id="ARBA00012513"/>
    </source>
</evidence>
<dbReference type="InterPro" id="IPR011009">
    <property type="entry name" value="Kinase-like_dom_sf"/>
</dbReference>
<dbReference type="RefSeq" id="XP_001432886.1">
    <property type="nucleotide sequence ID" value="XM_001432849.1"/>
</dbReference>
<keyword evidence="4" id="KW-0723">Serine/threonine-protein kinase</keyword>
<keyword evidence="6" id="KW-0479">Metal-binding</keyword>
<keyword evidence="5" id="KW-0808">Transferase</keyword>
<reference evidence="15 16" key="1">
    <citation type="journal article" date="2006" name="Nature">
        <title>Global trends of whole-genome duplications revealed by the ciliate Paramecium tetraurelia.</title>
        <authorList>
            <consortium name="Genoscope"/>
            <person name="Aury J.-M."/>
            <person name="Jaillon O."/>
            <person name="Duret L."/>
            <person name="Noel B."/>
            <person name="Jubin C."/>
            <person name="Porcel B.M."/>
            <person name="Segurens B."/>
            <person name="Daubin V."/>
            <person name="Anthouard V."/>
            <person name="Aiach N."/>
            <person name="Arnaiz O."/>
            <person name="Billaut A."/>
            <person name="Beisson J."/>
            <person name="Blanc I."/>
            <person name="Bouhouche K."/>
            <person name="Camara F."/>
            <person name="Duharcourt S."/>
            <person name="Guigo R."/>
            <person name="Gogendeau D."/>
            <person name="Katinka M."/>
            <person name="Keller A.-M."/>
            <person name="Kissmehl R."/>
            <person name="Klotz C."/>
            <person name="Koll F."/>
            <person name="Le Moue A."/>
            <person name="Lepere C."/>
            <person name="Malinsky S."/>
            <person name="Nowacki M."/>
            <person name="Nowak J.K."/>
            <person name="Plattner H."/>
            <person name="Poulain J."/>
            <person name="Ruiz F."/>
            <person name="Serrano V."/>
            <person name="Zagulski M."/>
            <person name="Dessen P."/>
            <person name="Betermier M."/>
            <person name="Weissenbach J."/>
            <person name="Scarpelli C."/>
            <person name="Schachter V."/>
            <person name="Sperling L."/>
            <person name="Meyer E."/>
            <person name="Cohen J."/>
            <person name="Wincker P."/>
        </authorList>
    </citation>
    <scope>NUCLEOTIDE SEQUENCE [LARGE SCALE GENOMIC DNA]</scope>
    <source>
        <strain evidence="15 16">Stock d4-2</strain>
    </source>
</reference>